<reference evidence="2" key="1">
    <citation type="submission" date="2019-08" db="EMBL/GenBank/DDBJ databases">
        <authorList>
            <person name="Kucharzyk K."/>
            <person name="Murdoch R.W."/>
            <person name="Higgins S."/>
            <person name="Loffler F."/>
        </authorList>
    </citation>
    <scope>NUCLEOTIDE SEQUENCE</scope>
</reference>
<keyword evidence="1" id="KW-0812">Transmembrane</keyword>
<gene>
    <name evidence="2" type="ORF">SDC9_73991</name>
</gene>
<dbReference type="Pfam" id="PF02325">
    <property type="entry name" value="CCB3_YggT"/>
    <property type="match status" value="1"/>
</dbReference>
<protein>
    <recommendedName>
        <fullName evidence="3">YggT family protein</fullName>
    </recommendedName>
</protein>
<dbReference type="AlphaFoldDB" id="A0A644YGA6"/>
<keyword evidence="1" id="KW-0472">Membrane</keyword>
<proteinExistence type="predicted"/>
<dbReference type="GO" id="GO:0016020">
    <property type="term" value="C:membrane"/>
    <property type="evidence" value="ECO:0007669"/>
    <property type="project" value="InterPro"/>
</dbReference>
<feature type="transmembrane region" description="Helical" evidence="1">
    <location>
        <begin position="12"/>
        <end position="33"/>
    </location>
</feature>
<sequence>MLTTIGLVIHTVLWLFLALLFIRMILSWVPVLAPQWRPKGLVLVLAETTYSITDPPLRWLGRFIRPVRMGNMAFDVSFLVLYFAVWMLMRLNAAFLIGA</sequence>
<dbReference type="EMBL" id="VSSQ01005004">
    <property type="protein sequence ID" value="MPM27480.1"/>
    <property type="molecule type" value="Genomic_DNA"/>
</dbReference>
<comment type="caution">
    <text evidence="2">The sequence shown here is derived from an EMBL/GenBank/DDBJ whole genome shotgun (WGS) entry which is preliminary data.</text>
</comment>
<accession>A0A644YGA6</accession>
<keyword evidence="1" id="KW-1133">Transmembrane helix</keyword>
<feature type="transmembrane region" description="Helical" evidence="1">
    <location>
        <begin position="72"/>
        <end position="89"/>
    </location>
</feature>
<name>A0A644YGA6_9ZZZZ</name>
<dbReference type="InterPro" id="IPR003425">
    <property type="entry name" value="CCB3/YggT"/>
</dbReference>
<evidence type="ECO:0000313" key="2">
    <source>
        <dbReference type="EMBL" id="MPM27480.1"/>
    </source>
</evidence>
<evidence type="ECO:0000256" key="1">
    <source>
        <dbReference type="SAM" id="Phobius"/>
    </source>
</evidence>
<organism evidence="2">
    <name type="scientific">bioreactor metagenome</name>
    <dbReference type="NCBI Taxonomy" id="1076179"/>
    <lineage>
        <taxon>unclassified sequences</taxon>
        <taxon>metagenomes</taxon>
        <taxon>ecological metagenomes</taxon>
    </lineage>
</organism>
<evidence type="ECO:0008006" key="3">
    <source>
        <dbReference type="Google" id="ProtNLM"/>
    </source>
</evidence>